<keyword evidence="4" id="KW-0234">DNA repair</keyword>
<evidence type="ECO:0000256" key="6">
    <source>
        <dbReference type="ARBA" id="ARBA00025747"/>
    </source>
</evidence>
<keyword evidence="3" id="KW-0238">DNA-binding</keyword>
<sequence>MASPLPQTTMSNHPSWRLLPVAAPDIPTLLVSVAFTKDSYRFRLTDLANVWVEDMERKPIIKRGLMEDTSIDPSDGPDQIRRMLELLRAAFDQDDPEHSDTSLSLARDDGHDSLVLHVTCVLPQPLKPFKWPMELKKCPQSNLATELVLPMVQAHEAKLRQVDQLISALKEKDGIIARLVDKLEATGTGLEHVFNSLSGKRRVTRAAAEAKVKGLAPFSETEFRNSTSELRSVAQPSDVSTLLEDVFGTTGLTYKSDLDLEASTTLNDWWTKIGKGKHVALVGKPSKKKARTPSPPPATEPKVKNEDEDDFQVQVTPPAARKRDTRARAQPETTNDDETSSGEDEDHPAVSSTRTEQSPSPRKPAKSRIGALGRHKAPSTSPVPRQTPPRKVASKMTTGSYNGDSETASDDDEETRQGHSPPPPPKQLPSRGGLGRIGGKSKPEPPSPEPKEAISPAQVDDRPSPVPKRHKLGIIGKHTPNPDAEASAASDDGRGRSKSKTPAKEQHRETSQERAERKRAELQRELESRAAAGPAKKKRKF</sequence>
<dbReference type="Gene3D" id="2.170.210.10">
    <property type="entry name" value="DNA double-strand break repair and VJ recombination XRCC4, N-terminal"/>
    <property type="match status" value="1"/>
</dbReference>
<dbReference type="EMBL" id="JAULSY010000047">
    <property type="protein sequence ID" value="KAK0669061.1"/>
    <property type="molecule type" value="Genomic_DNA"/>
</dbReference>
<dbReference type="Pfam" id="PF21928">
    <property type="entry name" value="XLF_CC"/>
    <property type="match status" value="1"/>
</dbReference>
<dbReference type="Pfam" id="PF09302">
    <property type="entry name" value="XLF"/>
    <property type="match status" value="1"/>
</dbReference>
<feature type="domain" description="XLF-like N-terminal" evidence="9">
    <location>
        <begin position="15"/>
        <end position="137"/>
    </location>
</feature>
<dbReference type="InterPro" id="IPR038051">
    <property type="entry name" value="XRCC4-like_N_sf"/>
</dbReference>
<protein>
    <recommendedName>
        <fullName evidence="7">Non-homologous end-joining factor 1</fullName>
    </recommendedName>
</protein>
<comment type="caution">
    <text evidence="11">The sequence shown here is derived from an EMBL/GenBank/DDBJ whole genome shotgun (WGS) entry which is preliminary data.</text>
</comment>
<evidence type="ECO:0000313" key="11">
    <source>
        <dbReference type="EMBL" id="KAK0669061.1"/>
    </source>
</evidence>
<dbReference type="InterPro" id="IPR052287">
    <property type="entry name" value="NHEJ_factor"/>
</dbReference>
<evidence type="ECO:0000256" key="3">
    <source>
        <dbReference type="ARBA" id="ARBA00023125"/>
    </source>
</evidence>
<gene>
    <name evidence="11" type="ORF">QBC41DRAFT_224724</name>
</gene>
<evidence type="ECO:0000256" key="4">
    <source>
        <dbReference type="ARBA" id="ARBA00023204"/>
    </source>
</evidence>
<dbReference type="InterPro" id="IPR015381">
    <property type="entry name" value="XLF-like_N"/>
</dbReference>
<comment type="subcellular location">
    <subcellularLocation>
        <location evidence="1">Nucleus</location>
    </subcellularLocation>
</comment>
<feature type="compositionally biased region" description="Acidic residues" evidence="8">
    <location>
        <begin position="334"/>
        <end position="346"/>
    </location>
</feature>
<dbReference type="GO" id="GO:0006303">
    <property type="term" value="P:double-strand break repair via nonhomologous end joining"/>
    <property type="evidence" value="ECO:0007669"/>
    <property type="project" value="UniProtKB-ARBA"/>
</dbReference>
<evidence type="ECO:0000256" key="5">
    <source>
        <dbReference type="ARBA" id="ARBA00023242"/>
    </source>
</evidence>
<evidence type="ECO:0000256" key="8">
    <source>
        <dbReference type="SAM" id="MobiDB-lite"/>
    </source>
</evidence>
<evidence type="ECO:0000256" key="7">
    <source>
        <dbReference type="ARBA" id="ARBA00044529"/>
    </source>
</evidence>
<evidence type="ECO:0000259" key="9">
    <source>
        <dbReference type="Pfam" id="PF09302"/>
    </source>
</evidence>
<proteinExistence type="inferred from homology"/>
<feature type="region of interest" description="Disordered" evidence="8">
    <location>
        <begin position="281"/>
        <end position="541"/>
    </location>
</feature>
<evidence type="ECO:0000256" key="1">
    <source>
        <dbReference type="ARBA" id="ARBA00004123"/>
    </source>
</evidence>
<evidence type="ECO:0000256" key="2">
    <source>
        <dbReference type="ARBA" id="ARBA00022763"/>
    </source>
</evidence>
<feature type="compositionally biased region" description="Basic and acidic residues" evidence="8">
    <location>
        <begin position="502"/>
        <end position="528"/>
    </location>
</feature>
<keyword evidence="5" id="KW-0539">Nucleus</keyword>
<keyword evidence="12" id="KW-1185">Reference proteome</keyword>
<reference evidence="11" key="1">
    <citation type="submission" date="2023-06" db="EMBL/GenBank/DDBJ databases">
        <title>Genome-scale phylogeny and comparative genomics of the fungal order Sordariales.</title>
        <authorList>
            <consortium name="Lawrence Berkeley National Laboratory"/>
            <person name="Hensen N."/>
            <person name="Bonometti L."/>
            <person name="Westerberg I."/>
            <person name="Brannstrom I.O."/>
            <person name="Guillou S."/>
            <person name="Cros-Aarteil S."/>
            <person name="Calhoun S."/>
            <person name="Haridas S."/>
            <person name="Kuo A."/>
            <person name="Mondo S."/>
            <person name="Pangilinan J."/>
            <person name="Riley R."/>
            <person name="Labutti K."/>
            <person name="Andreopoulos B."/>
            <person name="Lipzen A."/>
            <person name="Chen C."/>
            <person name="Yanf M."/>
            <person name="Daum C."/>
            <person name="Ng V."/>
            <person name="Clum A."/>
            <person name="Steindorff A."/>
            <person name="Ohm R."/>
            <person name="Martin F."/>
            <person name="Silar P."/>
            <person name="Natvig D."/>
            <person name="Lalanne C."/>
            <person name="Gautier V."/>
            <person name="Ament-Velasquez S.L."/>
            <person name="Kruys A."/>
            <person name="Hutchinson M.I."/>
            <person name="Powell A.J."/>
            <person name="Barry K."/>
            <person name="Miller A.N."/>
            <person name="Grigoriev I.V."/>
            <person name="Debuchy R."/>
            <person name="Gladieux P."/>
            <person name="Thoren M.H."/>
            <person name="Johannesson H."/>
        </authorList>
    </citation>
    <scope>NUCLEOTIDE SEQUENCE</scope>
    <source>
        <strain evidence="11">CBS 307.81</strain>
    </source>
</reference>
<keyword evidence="2" id="KW-0227">DNA damage</keyword>
<dbReference type="InterPro" id="IPR053829">
    <property type="entry name" value="XLF-like_CC"/>
</dbReference>
<dbReference type="PANTHER" id="PTHR32235">
    <property type="entry name" value="NON-HOMOLOGOUS END-JOINING FACTOR 1"/>
    <property type="match status" value="1"/>
</dbReference>
<evidence type="ECO:0000313" key="12">
    <source>
        <dbReference type="Proteomes" id="UP001174997"/>
    </source>
</evidence>
<organism evidence="11 12">
    <name type="scientific">Cercophora samala</name>
    <dbReference type="NCBI Taxonomy" id="330535"/>
    <lineage>
        <taxon>Eukaryota</taxon>
        <taxon>Fungi</taxon>
        <taxon>Dikarya</taxon>
        <taxon>Ascomycota</taxon>
        <taxon>Pezizomycotina</taxon>
        <taxon>Sordariomycetes</taxon>
        <taxon>Sordariomycetidae</taxon>
        <taxon>Sordariales</taxon>
        <taxon>Lasiosphaeriaceae</taxon>
        <taxon>Cercophora</taxon>
    </lineage>
</organism>
<dbReference type="GO" id="GO:0032807">
    <property type="term" value="C:DNA ligase IV complex"/>
    <property type="evidence" value="ECO:0007669"/>
    <property type="project" value="TreeGrafter"/>
</dbReference>
<feature type="compositionally biased region" description="Polar residues" evidence="8">
    <location>
        <begin position="350"/>
        <end position="360"/>
    </location>
</feature>
<dbReference type="GO" id="GO:0045027">
    <property type="term" value="F:DNA end binding"/>
    <property type="evidence" value="ECO:0007669"/>
    <property type="project" value="TreeGrafter"/>
</dbReference>
<accession>A0AA40DAC9</accession>
<dbReference type="AlphaFoldDB" id="A0AA40DAC9"/>
<dbReference type="Proteomes" id="UP001174997">
    <property type="component" value="Unassembled WGS sequence"/>
</dbReference>
<name>A0AA40DAC9_9PEZI</name>
<comment type="similarity">
    <text evidence="6">Belongs to the XRCC4-XLF family. XLF subfamily.</text>
</comment>
<evidence type="ECO:0000259" key="10">
    <source>
        <dbReference type="Pfam" id="PF21928"/>
    </source>
</evidence>
<dbReference type="PANTHER" id="PTHR32235:SF1">
    <property type="entry name" value="NON-HOMOLOGOUS END-JOINING FACTOR 1"/>
    <property type="match status" value="1"/>
</dbReference>
<dbReference type="CDD" id="cd22285">
    <property type="entry name" value="HD_XLF_N"/>
    <property type="match status" value="1"/>
</dbReference>
<feature type="domain" description="XLF-like coiled-coil region" evidence="10">
    <location>
        <begin position="139"/>
        <end position="191"/>
    </location>
</feature>